<dbReference type="FunFam" id="1.20.58.390:FF:000038">
    <property type="entry name" value="Acetylcholine receptor subunit beta-like 1"/>
    <property type="match status" value="2"/>
</dbReference>
<dbReference type="GO" id="GO:0045211">
    <property type="term" value="C:postsynaptic membrane"/>
    <property type="evidence" value="ECO:0007669"/>
    <property type="project" value="InterPro"/>
</dbReference>
<evidence type="ECO:0000256" key="13">
    <source>
        <dbReference type="ARBA" id="ARBA00034099"/>
    </source>
</evidence>
<keyword evidence="1 14" id="KW-0813">Transport</keyword>
<protein>
    <submittedName>
        <fullName evidence="19">Neur_chan_LBD domain-containing protein</fullName>
    </submittedName>
</protein>
<feature type="chain" id="PRO_5022249793" evidence="14">
    <location>
        <begin position="20"/>
        <end position="1509"/>
    </location>
</feature>
<evidence type="ECO:0000259" key="16">
    <source>
        <dbReference type="Pfam" id="PF02931"/>
    </source>
</evidence>
<dbReference type="InterPro" id="IPR038050">
    <property type="entry name" value="Neuro_actylchol_rec"/>
</dbReference>
<evidence type="ECO:0000256" key="14">
    <source>
        <dbReference type="RuleBase" id="RU000687"/>
    </source>
</evidence>
<comment type="subcellular location">
    <subcellularLocation>
        <location evidence="13">Synaptic cell membrane</location>
        <topology evidence="13">Multi-pass membrane protein</topology>
    </subcellularLocation>
</comment>
<keyword evidence="2" id="KW-1003">Cell membrane</keyword>
<keyword evidence="7 14" id="KW-0472">Membrane</keyword>
<keyword evidence="18" id="KW-1185">Reference proteome</keyword>
<dbReference type="NCBIfam" id="TIGR00860">
    <property type="entry name" value="LIC"/>
    <property type="match status" value="1"/>
</dbReference>
<feature type="domain" description="Neurotransmitter-gated ion-channel ligand-binding" evidence="16">
    <location>
        <begin position="27"/>
        <end position="234"/>
    </location>
</feature>
<feature type="transmembrane region" description="Helical" evidence="14">
    <location>
        <begin position="793"/>
        <end position="816"/>
    </location>
</feature>
<keyword evidence="11" id="KW-1071">Ligand-gated ion channel</keyword>
<keyword evidence="8" id="KW-1015">Disulfide bond</keyword>
<dbReference type="InterPro" id="IPR036719">
    <property type="entry name" value="Neuro-gated_channel_TM_sf"/>
</dbReference>
<keyword evidence="3 14" id="KW-0812">Transmembrane</keyword>
<evidence type="ECO:0000256" key="7">
    <source>
        <dbReference type="ARBA" id="ARBA00023136"/>
    </source>
</evidence>
<dbReference type="Pfam" id="PF02932">
    <property type="entry name" value="Neur_chan_memb"/>
    <property type="match status" value="2"/>
</dbReference>
<dbReference type="CDD" id="cd19064">
    <property type="entry name" value="LGIC_TM_nAChR"/>
    <property type="match status" value="2"/>
</dbReference>
<keyword evidence="9" id="KW-0675">Receptor</keyword>
<feature type="transmembrane region" description="Helical" evidence="14">
    <location>
        <begin position="971"/>
        <end position="993"/>
    </location>
</feature>
<evidence type="ECO:0000256" key="1">
    <source>
        <dbReference type="ARBA" id="ARBA00022448"/>
    </source>
</evidence>
<feature type="transmembrane region" description="Helical" evidence="14">
    <location>
        <begin position="763"/>
        <end position="781"/>
    </location>
</feature>
<dbReference type="FunFam" id="2.70.170.10:FF:000005">
    <property type="entry name" value="Neuronal nicotinic acetylcholine receptor alpha4 subunit"/>
    <property type="match status" value="1"/>
</dbReference>
<accession>A0A1I8HR13</accession>
<evidence type="ECO:0000256" key="6">
    <source>
        <dbReference type="ARBA" id="ARBA00023065"/>
    </source>
</evidence>
<feature type="domain" description="Neurotransmitter-gated ion-channel ligand-binding" evidence="16">
    <location>
        <begin position="522"/>
        <end position="727"/>
    </location>
</feature>
<dbReference type="SUPFAM" id="SSF90112">
    <property type="entry name" value="Neurotransmitter-gated ion-channel transmembrane pore"/>
    <property type="match status" value="2"/>
</dbReference>
<evidence type="ECO:0000256" key="9">
    <source>
        <dbReference type="ARBA" id="ARBA00023170"/>
    </source>
</evidence>
<feature type="transmembrane region" description="Helical" evidence="14">
    <location>
        <begin position="495"/>
        <end position="517"/>
    </location>
</feature>
<dbReference type="Pfam" id="PF02931">
    <property type="entry name" value="Neur_chan_LBD"/>
    <property type="match status" value="2"/>
</dbReference>
<keyword evidence="10" id="KW-0325">Glycoprotein</keyword>
<feature type="transmembrane region" description="Helical" evidence="14">
    <location>
        <begin position="728"/>
        <end position="751"/>
    </location>
</feature>
<sequence>MHLISIAVCMTLLFNGIHGLGSDDEVKLVNLLFKHKGYNRLIRPVADLNQTVKVAFGLAMVQLINVEEKSQIMKSNVWLRMTWDDYQLRWDPTDFGGIKVIRVNPNKIWKPDIVLYNNADGKYEVSWQPNILIFNTGNILWIPPAIYKSSCTIHVRYFPFDQQECEMKFGSWTFDATQVGLDWYEGVKFMDLNDYWQSGSWDIIDCPGNITQIEKVGQAPQTMMIYTITIRRKTLFYTVNLIIPCVLISLLSVCVFYLPADAGEKMTLCISILLALVVFLLLVSKILPPTSISIPLISKYLLFTFIMNIITIVFTVIIINWNFRTPRTHKMPNWVRLVFLKYLPKLLWMKRPEHIKREENDNWRMDRMTDRCNGGETGGGVSRRRRRDLHSFEDVTGGGLDFGVNDVDDVEPSPELLELRDFRRSGRSSMPPEETAEAAEAAEPQRFAGVEVTPELRKAIAAINFISTHLRIEDEYKRVLQDWKYVASVIDRVQLLIFGVVTLVGTGAILLNAPFILDFEVRLAHLLFQHKGYNRLIRPVTSLNATVKVEFTLSIIQIINVEEKAQIMKSNVWLKLSWYDYQLRWDPKDFGGVSIIRVHPDRAWNPDIVLFNNADGKYETSWLPNILIYSSGYIMWMPPAIYQSTCLPEYLYNSRQILPECEMKFGSWTFDATQVMLDGPGVADMNSYWKSGSWDIIDCPGNVTKIEKVGQAPQTMMIYTITIRRKTLFYTVNLIIPCVLISLLSVCVFYLPADAGEKMTLCISILLALVVFLLLVSKILPPTSISIPLISKFLLFTFIMNTITIVFTVIIINWNFRTPRTHKMPNWVRLVFLKYLPQVLLMKRPEHIDQEEADKWRMDRMTDADKCNGGGGDTADLGADRQRQAQHIGAVPSSSFDAGFDSSGGLYDQQQPQQQPEQSPRGLRGLRVTPELQKSVAAINLIATHLRIEDEYMRVLQDWKYVASVIDRIQLVIFSTVTVIGTIAILMNAPFILDFVQQEAVVTELKNRFEKFSVWSYTAASNDSLATSADAYIKKRALLLFPTKPLPKLSRHSTHIESGCWQGPQLKDEGQSAALRNSLHEDPTLWLERGKSESASLGHSPQKVTLSLVRGASIGQKPVRVSRRSPLASPARSLQLEQQHLVQRLRAASPRPDDMASQSKSPPTQSRRPHQACPRVERGIGLAAWTAAHSERRTQHGRMCSVQLPLQSVRHGPGLNDCLKQPSLEPIIQNETRPRPVLVVGNVRHEAAEVQEPLATGRHDCLPGSVSVVDLGRQVERHREDYRLPRVQHEADSRCCCRQAIQQPLSAFSRRRRRRQQPTIIQLQTDSQEQFRKIPIDNILHVVFGAHEHWRSLVNIGWHNLQDAATTGGGLTARLLHDEGHGDALVQQAQFALRRVLSGRIHEDAAVADGPVHVHHHAADVAGSVQLLARLRVLLAVHSISGTNHLVARLQGVFGAHRAIAKSAEHTEDAADGHQAVNHVDEEIIGQHIQLLDIFTLDILTTSHAKPMQ</sequence>
<evidence type="ECO:0000313" key="18">
    <source>
        <dbReference type="Proteomes" id="UP000095280"/>
    </source>
</evidence>
<keyword evidence="6 14" id="KW-0406">Ion transport</keyword>
<feature type="domain" description="Neurotransmitter-gated ion-channel transmembrane" evidence="17">
    <location>
        <begin position="241"/>
        <end position="509"/>
    </location>
</feature>
<feature type="domain" description="Neurotransmitter-gated ion-channel transmembrane" evidence="17">
    <location>
        <begin position="734"/>
        <end position="985"/>
    </location>
</feature>
<feature type="compositionally biased region" description="Polar residues" evidence="15">
    <location>
        <begin position="1156"/>
        <end position="1166"/>
    </location>
</feature>
<dbReference type="InterPro" id="IPR006201">
    <property type="entry name" value="Neur_channel"/>
</dbReference>
<evidence type="ECO:0000256" key="15">
    <source>
        <dbReference type="SAM" id="MobiDB-lite"/>
    </source>
</evidence>
<comment type="similarity">
    <text evidence="14">Belongs to the ligand-gated ion channel (TC 1.A.9) family.</text>
</comment>
<dbReference type="Gene3D" id="2.70.170.10">
    <property type="entry name" value="Neurotransmitter-gated ion-channel ligand-binding domain"/>
    <property type="match status" value="2"/>
</dbReference>
<evidence type="ECO:0000313" key="19">
    <source>
        <dbReference type="WBParaSite" id="maker-uti_cns_0007411-snap-gene-0.3-mRNA-1"/>
    </source>
</evidence>
<feature type="region of interest" description="Disordered" evidence="15">
    <location>
        <begin position="421"/>
        <end position="443"/>
    </location>
</feature>
<dbReference type="FunFam" id="2.70.170.10:FF:000028">
    <property type="entry name" value="AcetylCholine Receptor"/>
    <property type="match status" value="1"/>
</dbReference>
<feature type="transmembrane region" description="Helical" evidence="14">
    <location>
        <begin position="235"/>
        <end position="258"/>
    </location>
</feature>
<evidence type="ECO:0000256" key="10">
    <source>
        <dbReference type="ARBA" id="ARBA00023180"/>
    </source>
</evidence>
<dbReference type="SUPFAM" id="SSF63712">
    <property type="entry name" value="Nicotinic receptor ligand binding domain-like"/>
    <property type="match status" value="2"/>
</dbReference>
<feature type="transmembrane region" description="Helical" evidence="14">
    <location>
        <begin position="300"/>
        <end position="323"/>
    </location>
</feature>
<dbReference type="Proteomes" id="UP000095280">
    <property type="component" value="Unplaced"/>
</dbReference>
<evidence type="ECO:0000256" key="12">
    <source>
        <dbReference type="ARBA" id="ARBA00023303"/>
    </source>
</evidence>
<feature type="transmembrane region" description="Helical" evidence="14">
    <location>
        <begin position="270"/>
        <end position="288"/>
    </location>
</feature>
<evidence type="ECO:0000256" key="4">
    <source>
        <dbReference type="ARBA" id="ARBA00022989"/>
    </source>
</evidence>
<dbReference type="InterPro" id="IPR018000">
    <property type="entry name" value="Neurotransmitter_ion_chnl_CS"/>
</dbReference>
<name>A0A1I8HR13_9PLAT</name>
<dbReference type="InterPro" id="IPR006029">
    <property type="entry name" value="Neurotrans-gated_channel_TM"/>
</dbReference>
<organism evidence="18 19">
    <name type="scientific">Macrostomum lignano</name>
    <dbReference type="NCBI Taxonomy" id="282301"/>
    <lineage>
        <taxon>Eukaryota</taxon>
        <taxon>Metazoa</taxon>
        <taxon>Spiralia</taxon>
        <taxon>Lophotrochozoa</taxon>
        <taxon>Platyhelminthes</taxon>
        <taxon>Rhabditophora</taxon>
        <taxon>Macrostomorpha</taxon>
        <taxon>Macrostomida</taxon>
        <taxon>Macrostomidae</taxon>
        <taxon>Macrostomum</taxon>
    </lineage>
</organism>
<dbReference type="PRINTS" id="PR00254">
    <property type="entry name" value="NICOTINICR"/>
</dbReference>
<dbReference type="PROSITE" id="PS00236">
    <property type="entry name" value="NEUROTR_ION_CHANNEL"/>
    <property type="match status" value="1"/>
</dbReference>
<evidence type="ECO:0000256" key="3">
    <source>
        <dbReference type="ARBA" id="ARBA00022692"/>
    </source>
</evidence>
<keyword evidence="12 14" id="KW-0407">Ion channel</keyword>
<feature type="signal peptide" evidence="14">
    <location>
        <begin position="1"/>
        <end position="19"/>
    </location>
</feature>
<dbReference type="InterPro" id="IPR006202">
    <property type="entry name" value="Neur_chan_lig-bd"/>
</dbReference>
<evidence type="ECO:0000259" key="17">
    <source>
        <dbReference type="Pfam" id="PF02932"/>
    </source>
</evidence>
<dbReference type="Gene3D" id="1.20.58.390">
    <property type="entry name" value="Neurotransmitter-gated ion-channel transmembrane domain"/>
    <property type="match status" value="4"/>
</dbReference>
<dbReference type="CDD" id="cd19032">
    <property type="entry name" value="LGIC_ECD_nAChR_proto_beta-like"/>
    <property type="match status" value="1"/>
</dbReference>
<dbReference type="GO" id="GO:0004888">
    <property type="term" value="F:transmembrane signaling receptor activity"/>
    <property type="evidence" value="ECO:0007669"/>
    <property type="project" value="InterPro"/>
</dbReference>
<dbReference type="InterPro" id="IPR002394">
    <property type="entry name" value="Nicotinic_acetylcholine_rcpt"/>
</dbReference>
<keyword evidence="5" id="KW-0770">Synapse</keyword>
<evidence type="ECO:0000256" key="2">
    <source>
        <dbReference type="ARBA" id="ARBA00022475"/>
    </source>
</evidence>
<keyword evidence="14" id="KW-0732">Signal</keyword>
<evidence type="ECO:0000256" key="5">
    <source>
        <dbReference type="ARBA" id="ARBA00023018"/>
    </source>
</evidence>
<dbReference type="InterPro" id="IPR036734">
    <property type="entry name" value="Neur_chan_lig-bd_sf"/>
</dbReference>
<dbReference type="PRINTS" id="PR00252">
    <property type="entry name" value="NRIONCHANNEL"/>
</dbReference>
<proteinExistence type="inferred from homology"/>
<dbReference type="WBParaSite" id="maker-uti_cns_0007411-snap-gene-0.3-mRNA-1">
    <property type="protein sequence ID" value="maker-uti_cns_0007411-snap-gene-0.3-mRNA-1"/>
    <property type="gene ID" value="maker-uti_cns_0007411-snap-gene-0.3"/>
</dbReference>
<reference evidence="19" key="1">
    <citation type="submission" date="2016-11" db="UniProtKB">
        <authorList>
            <consortium name="WormBaseParasite"/>
        </authorList>
    </citation>
    <scope>IDENTIFICATION</scope>
</reference>
<dbReference type="GO" id="GO:0022848">
    <property type="term" value="F:acetylcholine-gated monoatomic cation-selective channel activity"/>
    <property type="evidence" value="ECO:0007669"/>
    <property type="project" value="InterPro"/>
</dbReference>
<evidence type="ECO:0000256" key="11">
    <source>
        <dbReference type="ARBA" id="ARBA00023286"/>
    </source>
</evidence>
<evidence type="ECO:0000256" key="8">
    <source>
        <dbReference type="ARBA" id="ARBA00023157"/>
    </source>
</evidence>
<comment type="caution">
    <text evidence="14">Lacks conserved residue(s) required for the propagation of feature annotation.</text>
</comment>
<keyword evidence="4 14" id="KW-1133">Transmembrane helix</keyword>
<feature type="region of interest" description="Disordered" evidence="15">
    <location>
        <begin position="1146"/>
        <end position="1173"/>
    </location>
</feature>
<dbReference type="PANTHER" id="PTHR18945">
    <property type="entry name" value="NEUROTRANSMITTER GATED ION CHANNEL"/>
    <property type="match status" value="1"/>
</dbReference>